<keyword evidence="2" id="KW-1048">Host nucleus</keyword>
<dbReference type="OrthoDB" id="4434at10239"/>
<sequence length="621" mass="70103">MNLFETYYHLPVPKIALGPVPVAAPESIVAAFEGHAENVLWAPERVLRRLSDATAIELRKRRDEAIIDRIKKRYLRDELRQFRDEVANQCLGLEGRLSEAELLLRQQVVDVPSSPPAPSRPGSSSSSSAIAGGQLATSSADGVGVVDLGSCQKKKSGNAVTWAAFCHDERHALHVAIAQNDPAICFHRDFRGELINTMFENSSTWNFSFGVWYYRLKRSLYTHPRWKRVYHLMQMESFSISQELLIATVGALENVTVYPAYDCALSDLEAAACLLAAYGHQVWEGRDAPDSVVGVLQNLPYILGKLSEDVNREVTNWKDPATTNFFAYRDSPDMRYYVPMSNGRRYATGTFSRHVLARILSQRNVIQRLMDQDAQASATAQERVLGQVTDESTLTMWTRKLLSHRLGREVPIFLHEQQYLRSGLTCIETLLLLWKIVNAESVFSSRQRKFSLIDIIGNDLGAPKATSEAGYTGTNIRNFEFLIEHYVIPWYRWDPMVTVSQLFPGIVLLAITESVRSGWDPTQRDEVKSTDNGAITVQMTKVNPIADFMFAQTSKQYTTLKRLELHDTLLFHYENGLGKVLSVSLPRHRVFCLGSSLFNVNDIYECLYFFVLGFLPALAVT</sequence>
<keyword evidence="3" id="KW-1188">Viral release from host cell</keyword>
<dbReference type="Pfam" id="PF01499">
    <property type="entry name" value="Herpes_UL25"/>
    <property type="match status" value="1"/>
</dbReference>
<dbReference type="InterPro" id="IPR002493">
    <property type="entry name" value="Herpes_UL25"/>
</dbReference>
<gene>
    <name evidence="7" type="primary">UL77</name>
</gene>
<feature type="compositionally biased region" description="Low complexity" evidence="6">
    <location>
        <begin position="120"/>
        <end position="131"/>
    </location>
</feature>
<evidence type="ECO:0000256" key="1">
    <source>
        <dbReference type="ARBA" id="ARBA00022561"/>
    </source>
</evidence>
<dbReference type="GeneID" id="11464141"/>
<keyword evidence="4" id="KW-0946">Virion</keyword>
<dbReference type="GO" id="GO:0019028">
    <property type="term" value="C:viral capsid"/>
    <property type="evidence" value="ECO:0007669"/>
    <property type="project" value="UniProtKB-KW"/>
</dbReference>
<accession>G8XUE3</accession>
<name>G8XUE3_9BETA</name>
<evidence type="ECO:0000313" key="7">
    <source>
        <dbReference type="EMBL" id="AEV80773.1"/>
    </source>
</evidence>
<dbReference type="EMBL" id="FJ483970">
    <property type="protein sequence ID" value="AEV80773.1"/>
    <property type="molecule type" value="Genomic_DNA"/>
</dbReference>
<reference evidence="7" key="1">
    <citation type="submission" date="2011-12" db="EMBL/GenBank/DDBJ databases">
        <title>Comparative genomics of primate cytomegaloviruses.</title>
        <authorList>
            <person name="Davison A.J."/>
            <person name="Holton M."/>
            <person name="Dolan A."/>
            <person name="Dargan D.J."/>
            <person name="Gatherer D."/>
            <person name="Hayward G.S."/>
        </authorList>
    </citation>
    <scope>NUCLEOTIDE SEQUENCE [LARGE SCALE GENOMIC DNA]</scope>
    <source>
        <strain evidence="7">S34E</strain>
    </source>
</reference>
<evidence type="ECO:0000256" key="4">
    <source>
        <dbReference type="ARBA" id="ARBA00022844"/>
    </source>
</evidence>
<keyword evidence="5" id="KW-0231">Viral genome packaging</keyword>
<dbReference type="RefSeq" id="YP_004940094.1">
    <property type="nucleotide sequence ID" value="NC_016447.1"/>
</dbReference>
<evidence type="ECO:0000256" key="6">
    <source>
        <dbReference type="SAM" id="MobiDB-lite"/>
    </source>
</evidence>
<evidence type="ECO:0000256" key="5">
    <source>
        <dbReference type="ARBA" id="ARBA00023219"/>
    </source>
</evidence>
<evidence type="ECO:0000313" key="8">
    <source>
        <dbReference type="Proteomes" id="UP000113968"/>
    </source>
</evidence>
<dbReference type="KEGG" id="vg:11464141"/>
<keyword evidence="1" id="KW-0167">Capsid protein</keyword>
<dbReference type="HAMAP" id="MF_04025">
    <property type="entry name" value="HSV_CVC2"/>
    <property type="match status" value="1"/>
</dbReference>
<organism evidence="7 8">
    <name type="scientific">Aotine betaherpesvirus 1</name>
    <dbReference type="NCBI Taxonomy" id="50290"/>
    <lineage>
        <taxon>Viruses</taxon>
        <taxon>Duplodnaviria</taxon>
        <taxon>Heunggongvirae</taxon>
        <taxon>Peploviricota</taxon>
        <taxon>Herviviricetes</taxon>
        <taxon>Herpesvirales</taxon>
        <taxon>Orthoherpesviridae</taxon>
        <taxon>Betaherpesvirinae</taxon>
        <taxon>Cytomegalovirus</taxon>
        <taxon>Cytomegalovirus aotinebeta1</taxon>
    </lineage>
</organism>
<evidence type="ECO:0000256" key="3">
    <source>
        <dbReference type="ARBA" id="ARBA00022612"/>
    </source>
</evidence>
<dbReference type="GO" id="GO:0019072">
    <property type="term" value="P:viral genome packaging"/>
    <property type="evidence" value="ECO:0007669"/>
    <property type="project" value="InterPro"/>
</dbReference>
<keyword evidence="8" id="KW-1185">Reference proteome</keyword>
<proteinExistence type="inferred from homology"/>
<evidence type="ECO:0000256" key="2">
    <source>
        <dbReference type="ARBA" id="ARBA00022562"/>
    </source>
</evidence>
<protein>
    <submittedName>
        <fullName evidence="7">DNA packaging tegument protein UL25</fullName>
    </submittedName>
</protein>
<dbReference type="Proteomes" id="UP000113968">
    <property type="component" value="Segment"/>
</dbReference>
<feature type="region of interest" description="Disordered" evidence="6">
    <location>
        <begin position="111"/>
        <end position="131"/>
    </location>
</feature>